<keyword evidence="3" id="KW-1185">Reference proteome</keyword>
<reference evidence="2 3" key="1">
    <citation type="journal article" date="2013" name="Mar. Genomics">
        <title>Expression of sulfatases in Rhodopirellula baltica and the diversity of sulfatases in the genus Rhodopirellula.</title>
        <authorList>
            <person name="Wegner C.E."/>
            <person name="Richter-Heitmann T."/>
            <person name="Klindworth A."/>
            <person name="Klockow C."/>
            <person name="Richter M."/>
            <person name="Achstetter T."/>
            <person name="Glockner F.O."/>
            <person name="Harder J."/>
        </authorList>
    </citation>
    <scope>NUCLEOTIDE SEQUENCE [LARGE SCALE GENOMIC DNA]</scope>
    <source>
        <strain evidence="2 3">SM41</strain>
    </source>
</reference>
<dbReference type="PATRIC" id="fig|1263870.3.peg.2455"/>
<evidence type="ECO:0000313" key="3">
    <source>
        <dbReference type="Proteomes" id="UP000011885"/>
    </source>
</evidence>
<feature type="region of interest" description="Disordered" evidence="1">
    <location>
        <begin position="1"/>
        <end position="47"/>
    </location>
</feature>
<sequence>MKQARTTFRNDLTGSNCVDSSNRDENADYSAKPALALHQKIEHTQQD</sequence>
<evidence type="ECO:0000313" key="2">
    <source>
        <dbReference type="EMBL" id="EMI56256.1"/>
    </source>
</evidence>
<comment type="caution">
    <text evidence="2">The sequence shown here is derived from an EMBL/GenBank/DDBJ whole genome shotgun (WGS) entry which is preliminary data.</text>
</comment>
<feature type="compositionally biased region" description="Polar residues" evidence="1">
    <location>
        <begin position="1"/>
        <end position="20"/>
    </location>
</feature>
<proteinExistence type="predicted"/>
<accession>M5UEI7</accession>
<protein>
    <submittedName>
        <fullName evidence="2">Uncharacterized protein</fullName>
    </submittedName>
</protein>
<gene>
    <name evidence="2" type="ORF">RSSM_02306</name>
</gene>
<dbReference type="EMBL" id="ANOH01000159">
    <property type="protein sequence ID" value="EMI56256.1"/>
    <property type="molecule type" value="Genomic_DNA"/>
</dbReference>
<organism evidence="2 3">
    <name type="scientific">Rhodopirellula sallentina SM41</name>
    <dbReference type="NCBI Taxonomy" id="1263870"/>
    <lineage>
        <taxon>Bacteria</taxon>
        <taxon>Pseudomonadati</taxon>
        <taxon>Planctomycetota</taxon>
        <taxon>Planctomycetia</taxon>
        <taxon>Pirellulales</taxon>
        <taxon>Pirellulaceae</taxon>
        <taxon>Rhodopirellula</taxon>
    </lineage>
</organism>
<name>M5UEI7_9BACT</name>
<dbReference type="AlphaFoldDB" id="M5UEI7"/>
<dbReference type="Proteomes" id="UP000011885">
    <property type="component" value="Unassembled WGS sequence"/>
</dbReference>
<evidence type="ECO:0000256" key="1">
    <source>
        <dbReference type="SAM" id="MobiDB-lite"/>
    </source>
</evidence>